<evidence type="ECO:0000313" key="3">
    <source>
        <dbReference type="EMBL" id="CAF3999703.1"/>
    </source>
</evidence>
<feature type="coiled-coil region" evidence="1">
    <location>
        <begin position="60"/>
        <end position="94"/>
    </location>
</feature>
<sequence>MSRNKEKQNNELNRLYLSKLKRPKAKRPHLSQIHTVDELRRWLPIIGREIHTTLAQTKSVRYTNEKVESMYKQISELENEHKNFRRKIAQLELGSHVNVLIKTIPSEKPIHFYTKKSINNRRFILNKK</sequence>
<reference evidence="2" key="1">
    <citation type="submission" date="2021-02" db="EMBL/GenBank/DDBJ databases">
        <authorList>
            <person name="Nowell W R."/>
        </authorList>
    </citation>
    <scope>NUCLEOTIDE SEQUENCE</scope>
</reference>
<dbReference type="EMBL" id="CAJNOO010000389">
    <property type="protein sequence ID" value="CAF0928943.1"/>
    <property type="molecule type" value="Genomic_DNA"/>
</dbReference>
<dbReference type="OrthoDB" id="5983780at2759"/>
<accession>A0A814BKZ9</accession>
<dbReference type="GO" id="GO:0000350">
    <property type="term" value="P:generation of catalytic spliceosome for second transesterification step"/>
    <property type="evidence" value="ECO:0007669"/>
    <property type="project" value="InterPro"/>
</dbReference>
<protein>
    <submittedName>
        <fullName evidence="2">Uncharacterized protein</fullName>
    </submittedName>
</protein>
<evidence type="ECO:0000256" key="1">
    <source>
        <dbReference type="SAM" id="Coils"/>
    </source>
</evidence>
<dbReference type="Proteomes" id="UP000663882">
    <property type="component" value="Unassembled WGS sequence"/>
</dbReference>
<dbReference type="Proteomes" id="UP000663823">
    <property type="component" value="Unassembled WGS sequence"/>
</dbReference>
<dbReference type="EMBL" id="CAJOAX010007072">
    <property type="protein sequence ID" value="CAF3999703.1"/>
    <property type="molecule type" value="Genomic_DNA"/>
</dbReference>
<evidence type="ECO:0000313" key="2">
    <source>
        <dbReference type="EMBL" id="CAF0928943.1"/>
    </source>
</evidence>
<organism evidence="2 4">
    <name type="scientific">Rotaria sordida</name>
    <dbReference type="NCBI Taxonomy" id="392033"/>
    <lineage>
        <taxon>Eukaryota</taxon>
        <taxon>Metazoa</taxon>
        <taxon>Spiralia</taxon>
        <taxon>Gnathifera</taxon>
        <taxon>Rotifera</taxon>
        <taxon>Eurotatoria</taxon>
        <taxon>Bdelloidea</taxon>
        <taxon>Philodinida</taxon>
        <taxon>Philodinidae</taxon>
        <taxon>Rotaria</taxon>
    </lineage>
</organism>
<gene>
    <name evidence="3" type="ORF">OTI717_LOCUS28940</name>
    <name evidence="2" type="ORF">RFH988_LOCUS10428</name>
</gene>
<dbReference type="AlphaFoldDB" id="A0A814BKZ9"/>
<evidence type="ECO:0000313" key="4">
    <source>
        <dbReference type="Proteomes" id="UP000663882"/>
    </source>
</evidence>
<keyword evidence="1" id="KW-0175">Coiled coil</keyword>
<dbReference type="Pfam" id="PF06246">
    <property type="entry name" value="Isy1"/>
    <property type="match status" value="1"/>
</dbReference>
<name>A0A814BKZ9_9BILA</name>
<comment type="caution">
    <text evidence="2">The sequence shown here is derived from an EMBL/GenBank/DDBJ whole genome shotgun (WGS) entry which is preliminary data.</text>
</comment>
<dbReference type="InterPro" id="IPR009360">
    <property type="entry name" value="Isy1"/>
</dbReference>
<proteinExistence type="predicted"/>